<dbReference type="KEGG" id="cnan:A2G96_13090"/>
<evidence type="ECO:0000313" key="4">
    <source>
        <dbReference type="Proteomes" id="UP000075238"/>
    </source>
</evidence>
<dbReference type="GO" id="GO:0003677">
    <property type="term" value="F:DNA binding"/>
    <property type="evidence" value="ECO:0007669"/>
    <property type="project" value="InterPro"/>
</dbReference>
<dbReference type="RefSeq" id="WP_062802174.1">
    <property type="nucleotide sequence ID" value="NZ_CP014844.1"/>
</dbReference>
<sequence length="308" mass="34392">MNPNRARKQSRTSATVDSYLRRANGLMTRLAKEMALPDDAYPPPEAVVAFMKQNAPQWKWSTFRQYQASLACRYEIEAERTGNALFMQTAEEIRRLPYGDCIPANTVGQTSSRKRKGIRKADYDLLVANLSNPTRNGYYATRASLWLMAAVATGLRPREWEHAELDEATGQLHARNAKATNGRGTGPTRSVPVAHEDMGIVRAHIASIREMLGAGKSFTEIHENCAVAVYRACKALWGNDPTKRYALYSARHQFSANVKAVHSHEEVAKLLGHASTRTARTHYAPKRSAWPKYRDKTKPVPVAKPDGS</sequence>
<dbReference type="AlphaFoldDB" id="A0A142JQF1"/>
<dbReference type="OrthoDB" id="8883268at2"/>
<evidence type="ECO:0000313" key="3">
    <source>
        <dbReference type="EMBL" id="AMR80313.1"/>
    </source>
</evidence>
<evidence type="ECO:0000256" key="1">
    <source>
        <dbReference type="ARBA" id="ARBA00023172"/>
    </source>
</evidence>
<protein>
    <submittedName>
        <fullName evidence="3">Integrase</fullName>
    </submittedName>
</protein>
<name>A0A142JQF1_9BURK</name>
<dbReference type="GO" id="GO:0015074">
    <property type="term" value="P:DNA integration"/>
    <property type="evidence" value="ECO:0007669"/>
    <property type="project" value="InterPro"/>
</dbReference>
<organism evidence="3 4">
    <name type="scientific">Cupriavidus nantongensis</name>
    <dbReference type="NCBI Taxonomy" id="1796606"/>
    <lineage>
        <taxon>Bacteria</taxon>
        <taxon>Pseudomonadati</taxon>
        <taxon>Pseudomonadota</taxon>
        <taxon>Betaproteobacteria</taxon>
        <taxon>Burkholderiales</taxon>
        <taxon>Burkholderiaceae</taxon>
        <taxon>Cupriavidus</taxon>
    </lineage>
</organism>
<proteinExistence type="predicted"/>
<keyword evidence="4" id="KW-1185">Reference proteome</keyword>
<keyword evidence="1" id="KW-0233">DNA recombination</keyword>
<evidence type="ECO:0000256" key="2">
    <source>
        <dbReference type="SAM" id="MobiDB-lite"/>
    </source>
</evidence>
<dbReference type="GO" id="GO:0006310">
    <property type="term" value="P:DNA recombination"/>
    <property type="evidence" value="ECO:0007669"/>
    <property type="project" value="UniProtKB-KW"/>
</dbReference>
<gene>
    <name evidence="3" type="ORF">A2G96_13090</name>
</gene>
<dbReference type="SUPFAM" id="SSF56349">
    <property type="entry name" value="DNA breaking-rejoining enzymes"/>
    <property type="match status" value="1"/>
</dbReference>
<dbReference type="Proteomes" id="UP000075238">
    <property type="component" value="Chromosome 1"/>
</dbReference>
<dbReference type="InterPro" id="IPR013762">
    <property type="entry name" value="Integrase-like_cat_sf"/>
</dbReference>
<feature type="region of interest" description="Disordered" evidence="2">
    <location>
        <begin position="281"/>
        <end position="308"/>
    </location>
</feature>
<dbReference type="EMBL" id="CP014844">
    <property type="protein sequence ID" value="AMR80313.1"/>
    <property type="molecule type" value="Genomic_DNA"/>
</dbReference>
<dbReference type="Gene3D" id="1.10.443.10">
    <property type="entry name" value="Intergrase catalytic core"/>
    <property type="match status" value="1"/>
</dbReference>
<accession>A0A142JQF1</accession>
<dbReference type="InterPro" id="IPR011010">
    <property type="entry name" value="DNA_brk_join_enz"/>
</dbReference>
<reference evidence="3 4" key="1">
    <citation type="submission" date="2016-03" db="EMBL/GenBank/DDBJ databases">
        <title>Complete genome sequence of a novel chlorpyrifos degrading bacterium, Cupriavidus nantongensis sp. X1.</title>
        <authorList>
            <person name="Fang L."/>
        </authorList>
    </citation>
    <scope>NUCLEOTIDE SEQUENCE [LARGE SCALE GENOMIC DNA]</scope>
    <source>
        <strain evidence="3 4">X1</strain>
    </source>
</reference>